<organism evidence="2 3">
    <name type="scientific">Circinella minor</name>
    <dbReference type="NCBI Taxonomy" id="1195481"/>
    <lineage>
        <taxon>Eukaryota</taxon>
        <taxon>Fungi</taxon>
        <taxon>Fungi incertae sedis</taxon>
        <taxon>Mucoromycota</taxon>
        <taxon>Mucoromycotina</taxon>
        <taxon>Mucoromycetes</taxon>
        <taxon>Mucorales</taxon>
        <taxon>Lichtheimiaceae</taxon>
        <taxon>Circinella</taxon>
    </lineage>
</organism>
<name>A0A8H7SE15_9FUNG</name>
<reference evidence="2 3" key="1">
    <citation type="submission" date="2020-12" db="EMBL/GenBank/DDBJ databases">
        <title>Metabolic potential, ecology and presence of endohyphal bacteria is reflected in genomic diversity of Mucoromycotina.</title>
        <authorList>
            <person name="Muszewska A."/>
            <person name="Okrasinska A."/>
            <person name="Steczkiewicz K."/>
            <person name="Drgas O."/>
            <person name="Orlowska M."/>
            <person name="Perlinska-Lenart U."/>
            <person name="Aleksandrzak-Piekarczyk T."/>
            <person name="Szatraj K."/>
            <person name="Zielenkiewicz U."/>
            <person name="Pilsyk S."/>
            <person name="Malc E."/>
            <person name="Mieczkowski P."/>
            <person name="Kruszewska J.S."/>
            <person name="Biernat P."/>
            <person name="Pawlowska J."/>
        </authorList>
    </citation>
    <scope>NUCLEOTIDE SEQUENCE [LARGE SCALE GENOMIC DNA]</scope>
    <source>
        <strain evidence="2 3">CBS 142.35</strain>
    </source>
</reference>
<keyword evidence="3" id="KW-1185">Reference proteome</keyword>
<dbReference type="AlphaFoldDB" id="A0A8H7SE15"/>
<evidence type="ECO:0000313" key="3">
    <source>
        <dbReference type="Proteomes" id="UP000646827"/>
    </source>
</evidence>
<gene>
    <name evidence="2" type="ORF">INT45_014226</name>
</gene>
<feature type="domain" description="Reverse transcriptase zinc-binding" evidence="1">
    <location>
        <begin position="77"/>
        <end position="150"/>
    </location>
</feature>
<dbReference type="Proteomes" id="UP000646827">
    <property type="component" value="Unassembled WGS sequence"/>
</dbReference>
<accession>A0A8H7SE15</accession>
<comment type="caution">
    <text evidence="2">The sequence shown here is derived from an EMBL/GenBank/DDBJ whole genome shotgun (WGS) entry which is preliminary data.</text>
</comment>
<protein>
    <recommendedName>
        <fullName evidence="1">Reverse transcriptase zinc-binding domain-containing protein</fullName>
    </recommendedName>
</protein>
<dbReference type="InterPro" id="IPR026960">
    <property type="entry name" value="RVT-Znf"/>
</dbReference>
<dbReference type="OrthoDB" id="2273311at2759"/>
<evidence type="ECO:0000313" key="2">
    <source>
        <dbReference type="EMBL" id="KAG2226482.1"/>
    </source>
</evidence>
<evidence type="ECO:0000259" key="1">
    <source>
        <dbReference type="Pfam" id="PF13966"/>
    </source>
</evidence>
<proteinExistence type="predicted"/>
<sequence length="184" mass="21337">MNVFEVRINVVCMRRPISKLGMKGLQKGLQPGDLGNNDASSLLDSCTLLSSVTPINTRLYRQSYTNEHIHCSPRVKGISAAQWTKFWSLSMFSAGRNLWFRAVHRTLPTSQRLHDLIPEHRATNICQLCHITIDSSSHFLVSCPVRWSVWTRTWGPIFLYEPDERNLLRVIMDLRWDLIHTRFC</sequence>
<dbReference type="Pfam" id="PF13966">
    <property type="entry name" value="zf-RVT"/>
    <property type="match status" value="1"/>
</dbReference>
<dbReference type="EMBL" id="JAEPRB010000016">
    <property type="protein sequence ID" value="KAG2226482.1"/>
    <property type="molecule type" value="Genomic_DNA"/>
</dbReference>